<dbReference type="SUPFAM" id="SSF55298">
    <property type="entry name" value="YjgF-like"/>
    <property type="match status" value="1"/>
</dbReference>
<dbReference type="Proteomes" id="UP001224674">
    <property type="component" value="Chromosome"/>
</dbReference>
<dbReference type="PANTHER" id="PTHR43760">
    <property type="entry name" value="ENDORIBONUCLEASE-RELATED"/>
    <property type="match status" value="1"/>
</dbReference>
<dbReference type="Pfam" id="PF14588">
    <property type="entry name" value="YjgF_endoribonc"/>
    <property type="match status" value="1"/>
</dbReference>
<feature type="domain" description="Endoribonuclease L-PSP/chorismate mutase-like" evidence="1">
    <location>
        <begin position="5"/>
        <end position="143"/>
    </location>
</feature>
<accession>A0AAJ6DCC5</accession>
<sequence length="154" mass="15780">MSAVEDRLQDAGFTLPEVATPLAAYVPALREGQLIYTSGQLPLQNGELAATGKLGADVSVEEGQKLAQLCVLNAMAAVKNLVGDLDHVAQVVKVTGFVASAPDFYGQPQVINGASELLGQAFGAAGSHARAAVGAAVLPMNAPVEVEITVKVQD</sequence>
<dbReference type="Gene3D" id="3.30.1330.40">
    <property type="entry name" value="RutC-like"/>
    <property type="match status" value="1"/>
</dbReference>
<evidence type="ECO:0000259" key="1">
    <source>
        <dbReference type="Pfam" id="PF14588"/>
    </source>
</evidence>
<gene>
    <name evidence="2" type="ORF">QDX21_12110</name>
</gene>
<dbReference type="InterPro" id="IPR035959">
    <property type="entry name" value="RutC-like_sf"/>
</dbReference>
<dbReference type="InterPro" id="IPR013813">
    <property type="entry name" value="Endoribo_LPSP/chorism_mut-like"/>
</dbReference>
<proteinExistence type="predicted"/>
<dbReference type="AlphaFoldDB" id="A0AAJ6DCC5"/>
<dbReference type="CDD" id="cd02199">
    <property type="entry name" value="YjgF_YER057c_UK114_like_1"/>
    <property type="match status" value="1"/>
</dbReference>
<organism evidence="2 3">
    <name type="scientific">Auritidibacter ignavus</name>
    <dbReference type="NCBI Taxonomy" id="678932"/>
    <lineage>
        <taxon>Bacteria</taxon>
        <taxon>Bacillati</taxon>
        <taxon>Actinomycetota</taxon>
        <taxon>Actinomycetes</taxon>
        <taxon>Micrococcales</taxon>
        <taxon>Micrococcaceae</taxon>
        <taxon>Auritidibacter</taxon>
    </lineage>
</organism>
<evidence type="ECO:0000313" key="3">
    <source>
        <dbReference type="Proteomes" id="UP001224674"/>
    </source>
</evidence>
<dbReference type="RefSeq" id="WP_279674816.1">
    <property type="nucleotide sequence ID" value="NZ_CP122566.1"/>
</dbReference>
<reference evidence="2 3" key="1">
    <citation type="submission" date="2023-03" db="EMBL/GenBank/DDBJ databases">
        <title>Complete genome sequences of several Auritidibacter ignavus strains isolated from ear infections.</title>
        <authorList>
            <person name="Baehr T."/>
            <person name="Baumhoegger A.M."/>
        </authorList>
    </citation>
    <scope>NUCLEOTIDE SEQUENCE [LARGE SCALE GENOMIC DNA]</scope>
    <source>
        <strain evidence="2 3">BABAE-6</strain>
    </source>
</reference>
<name>A0AAJ6DCC5_9MICC</name>
<evidence type="ECO:0000313" key="2">
    <source>
        <dbReference type="EMBL" id="WGH93016.1"/>
    </source>
</evidence>
<dbReference type="PANTHER" id="PTHR43760:SF1">
    <property type="entry name" value="ENDORIBONUCLEASE L-PSP_CHORISMATE MUTASE-LIKE DOMAIN-CONTAINING PROTEIN"/>
    <property type="match status" value="1"/>
</dbReference>
<keyword evidence="3" id="KW-1185">Reference proteome</keyword>
<dbReference type="EMBL" id="CP122566">
    <property type="protein sequence ID" value="WGH93016.1"/>
    <property type="molecule type" value="Genomic_DNA"/>
</dbReference>
<protein>
    <submittedName>
        <fullName evidence="2">RidA family protein</fullName>
    </submittedName>
</protein>